<dbReference type="GO" id="GO:0008270">
    <property type="term" value="F:zinc ion binding"/>
    <property type="evidence" value="ECO:0007669"/>
    <property type="project" value="UniProtKB-KW"/>
</dbReference>
<dbReference type="GO" id="GO:0061630">
    <property type="term" value="F:ubiquitin protein ligase activity"/>
    <property type="evidence" value="ECO:0007669"/>
    <property type="project" value="TreeGrafter"/>
</dbReference>
<evidence type="ECO:0000313" key="5">
    <source>
        <dbReference type="Proteomes" id="UP000294933"/>
    </source>
</evidence>
<keyword evidence="1" id="KW-0862">Zinc</keyword>
<dbReference type="PANTHER" id="PTHR46569">
    <property type="entry name" value="E3 UBIQUITIN-PROTEIN LIGASE TRAIP"/>
    <property type="match status" value="1"/>
</dbReference>
<keyword evidence="5" id="KW-1185">Reference proteome</keyword>
<feature type="coiled-coil region" evidence="2">
    <location>
        <begin position="138"/>
        <end position="186"/>
    </location>
</feature>
<protein>
    <recommendedName>
        <fullName evidence="3">RING-type domain-containing protein</fullName>
    </recommendedName>
</protein>
<evidence type="ECO:0000256" key="1">
    <source>
        <dbReference type="PROSITE-ProRule" id="PRU00175"/>
    </source>
</evidence>
<gene>
    <name evidence="4" type="ORF">BD410DRAFT_809099</name>
</gene>
<dbReference type="Proteomes" id="UP000294933">
    <property type="component" value="Unassembled WGS sequence"/>
</dbReference>
<dbReference type="InterPro" id="IPR001841">
    <property type="entry name" value="Znf_RING"/>
</dbReference>
<dbReference type="PANTHER" id="PTHR46569:SF1">
    <property type="entry name" value="E3 UBIQUITIN-PROTEIN LIGASE RFWD3-RELATED"/>
    <property type="match status" value="1"/>
</dbReference>
<accession>A0A4Y7PJF3</accession>
<organism evidence="4 5">
    <name type="scientific">Rickenella mellea</name>
    <dbReference type="NCBI Taxonomy" id="50990"/>
    <lineage>
        <taxon>Eukaryota</taxon>
        <taxon>Fungi</taxon>
        <taxon>Dikarya</taxon>
        <taxon>Basidiomycota</taxon>
        <taxon>Agaricomycotina</taxon>
        <taxon>Agaricomycetes</taxon>
        <taxon>Hymenochaetales</taxon>
        <taxon>Rickenellaceae</taxon>
        <taxon>Rickenella</taxon>
    </lineage>
</organism>
<keyword evidence="1" id="KW-0863">Zinc-finger</keyword>
<dbReference type="Pfam" id="PF13639">
    <property type="entry name" value="zf-RING_2"/>
    <property type="match status" value="1"/>
</dbReference>
<evidence type="ECO:0000256" key="2">
    <source>
        <dbReference type="SAM" id="Coils"/>
    </source>
</evidence>
<feature type="domain" description="RING-type" evidence="3">
    <location>
        <begin position="3"/>
        <end position="48"/>
    </location>
</feature>
<evidence type="ECO:0000313" key="4">
    <source>
        <dbReference type="EMBL" id="TDL15208.1"/>
    </source>
</evidence>
<dbReference type="OrthoDB" id="5600418at2759"/>
<dbReference type="GO" id="GO:0090734">
    <property type="term" value="C:site of DNA damage"/>
    <property type="evidence" value="ECO:0007669"/>
    <property type="project" value="TreeGrafter"/>
</dbReference>
<evidence type="ECO:0000259" key="3">
    <source>
        <dbReference type="PROSITE" id="PS50089"/>
    </source>
</evidence>
<keyword evidence="2" id="KW-0175">Coiled coil</keyword>
<reference evidence="4 5" key="1">
    <citation type="submission" date="2018-06" db="EMBL/GenBank/DDBJ databases">
        <title>A transcriptomic atlas of mushroom development highlights an independent origin of complex multicellularity.</title>
        <authorList>
            <consortium name="DOE Joint Genome Institute"/>
            <person name="Krizsan K."/>
            <person name="Almasi E."/>
            <person name="Merenyi Z."/>
            <person name="Sahu N."/>
            <person name="Viragh M."/>
            <person name="Koszo T."/>
            <person name="Mondo S."/>
            <person name="Kiss B."/>
            <person name="Balint B."/>
            <person name="Kues U."/>
            <person name="Barry K."/>
            <person name="Hegedus J.C."/>
            <person name="Henrissat B."/>
            <person name="Johnson J."/>
            <person name="Lipzen A."/>
            <person name="Ohm R."/>
            <person name="Nagy I."/>
            <person name="Pangilinan J."/>
            <person name="Yan J."/>
            <person name="Xiong Y."/>
            <person name="Grigoriev I.V."/>
            <person name="Hibbett D.S."/>
            <person name="Nagy L.G."/>
        </authorList>
    </citation>
    <scope>NUCLEOTIDE SEQUENCE [LARGE SCALE GENOMIC DNA]</scope>
    <source>
        <strain evidence="4 5">SZMC22713</strain>
    </source>
</reference>
<dbReference type="PROSITE" id="PS50089">
    <property type="entry name" value="ZF_RING_2"/>
    <property type="match status" value="1"/>
</dbReference>
<dbReference type="SMART" id="SM00184">
    <property type="entry name" value="RING"/>
    <property type="match status" value="1"/>
</dbReference>
<dbReference type="AlphaFoldDB" id="A0A4Y7PJF3"/>
<dbReference type="GO" id="GO:0031297">
    <property type="term" value="P:replication fork processing"/>
    <property type="evidence" value="ECO:0007669"/>
    <property type="project" value="TreeGrafter"/>
</dbReference>
<keyword evidence="1" id="KW-0479">Metal-binding</keyword>
<dbReference type="Gene3D" id="3.30.40.10">
    <property type="entry name" value="Zinc/RING finger domain, C3HC4 (zinc finger)"/>
    <property type="match status" value="1"/>
</dbReference>
<proteinExistence type="predicted"/>
<sequence>MLCAICLEPYDHFHVAVATTCGHVFGSNCLREQARHLNAPDLLCPLCRTIIDLNALVSIEVDADSAALTAQQQDAVVRLKDLCNAILDKDQPASQAFADDVSESHAMTDAKTVIRHLSAFAVRLHRECTQERFLKYECQKLESTMELVDKKALKAEQELATKLQQMEEEEAIVAALNAQIEEVEAEIYGSL</sequence>
<dbReference type="GO" id="GO:0016567">
    <property type="term" value="P:protein ubiquitination"/>
    <property type="evidence" value="ECO:0007669"/>
    <property type="project" value="TreeGrafter"/>
</dbReference>
<name>A0A4Y7PJF3_9AGAM</name>
<dbReference type="SUPFAM" id="SSF57850">
    <property type="entry name" value="RING/U-box"/>
    <property type="match status" value="1"/>
</dbReference>
<dbReference type="VEuPathDB" id="FungiDB:BD410DRAFT_809099"/>
<dbReference type="InterPro" id="IPR013083">
    <property type="entry name" value="Znf_RING/FYVE/PHD"/>
</dbReference>
<dbReference type="EMBL" id="ML170285">
    <property type="protein sequence ID" value="TDL15208.1"/>
    <property type="molecule type" value="Genomic_DNA"/>
</dbReference>
<dbReference type="InterPro" id="IPR052639">
    <property type="entry name" value="TRAIP_ubiq-protein_ligase"/>
</dbReference>
<dbReference type="GO" id="GO:0005634">
    <property type="term" value="C:nucleus"/>
    <property type="evidence" value="ECO:0007669"/>
    <property type="project" value="TreeGrafter"/>
</dbReference>